<protein>
    <submittedName>
        <fullName evidence="2">Uncharacterized protein</fullName>
    </submittedName>
</protein>
<accession>A0A368VRC2</accession>
<evidence type="ECO:0000256" key="1">
    <source>
        <dbReference type="SAM" id="MobiDB-lite"/>
    </source>
</evidence>
<organism evidence="2 3">
    <name type="scientific">Paenibacillus prosopidis</name>
    <dbReference type="NCBI Taxonomy" id="630520"/>
    <lineage>
        <taxon>Bacteria</taxon>
        <taxon>Bacillati</taxon>
        <taxon>Bacillota</taxon>
        <taxon>Bacilli</taxon>
        <taxon>Bacillales</taxon>
        <taxon>Paenibacillaceae</taxon>
        <taxon>Paenibacillus</taxon>
    </lineage>
</organism>
<proteinExistence type="predicted"/>
<reference evidence="2 3" key="1">
    <citation type="submission" date="2018-07" db="EMBL/GenBank/DDBJ databases">
        <title>Genomic Encyclopedia of Type Strains, Phase III (KMG-III): the genomes of soil and plant-associated and newly described type strains.</title>
        <authorList>
            <person name="Whitman W."/>
        </authorList>
    </citation>
    <scope>NUCLEOTIDE SEQUENCE [LARGE SCALE GENOMIC DNA]</scope>
    <source>
        <strain evidence="2 3">CECT 7506</strain>
    </source>
</reference>
<comment type="caution">
    <text evidence="2">The sequence shown here is derived from an EMBL/GenBank/DDBJ whole genome shotgun (WGS) entry which is preliminary data.</text>
</comment>
<evidence type="ECO:0000313" key="2">
    <source>
        <dbReference type="EMBL" id="RCW44259.1"/>
    </source>
</evidence>
<keyword evidence="3" id="KW-1185">Reference proteome</keyword>
<sequence length="31" mass="3603">MNKVQPVFGPRPIVRNPQQGQPFERKGEIRV</sequence>
<gene>
    <name evidence="2" type="ORF">DFP97_112123</name>
</gene>
<evidence type="ECO:0000313" key="3">
    <source>
        <dbReference type="Proteomes" id="UP000252415"/>
    </source>
</evidence>
<dbReference type="EMBL" id="QPJD01000012">
    <property type="protein sequence ID" value="RCW44259.1"/>
    <property type="molecule type" value="Genomic_DNA"/>
</dbReference>
<name>A0A368VRC2_9BACL</name>
<dbReference type="Proteomes" id="UP000252415">
    <property type="component" value="Unassembled WGS sequence"/>
</dbReference>
<feature type="region of interest" description="Disordered" evidence="1">
    <location>
        <begin position="1"/>
        <end position="31"/>
    </location>
</feature>
<dbReference type="AlphaFoldDB" id="A0A368VRC2"/>